<dbReference type="PROSITE" id="PS00455">
    <property type="entry name" value="AMP_BINDING"/>
    <property type="match status" value="1"/>
</dbReference>
<keyword evidence="6" id="KW-1185">Reference proteome</keyword>
<dbReference type="InterPro" id="IPR025110">
    <property type="entry name" value="AMP-bd_C"/>
</dbReference>
<dbReference type="RefSeq" id="WP_108386646.1">
    <property type="nucleotide sequence ID" value="NZ_QBUD01000006.1"/>
</dbReference>
<dbReference type="Pfam" id="PF13193">
    <property type="entry name" value="AMP-binding_C"/>
    <property type="match status" value="1"/>
</dbReference>
<dbReference type="Gene3D" id="3.40.50.12780">
    <property type="entry name" value="N-terminal domain of ligase-like"/>
    <property type="match status" value="1"/>
</dbReference>
<dbReference type="Proteomes" id="UP000244523">
    <property type="component" value="Unassembled WGS sequence"/>
</dbReference>
<dbReference type="GO" id="GO:0016405">
    <property type="term" value="F:CoA-ligase activity"/>
    <property type="evidence" value="ECO:0007669"/>
    <property type="project" value="TreeGrafter"/>
</dbReference>
<dbReference type="EMBL" id="QBUD01000006">
    <property type="protein sequence ID" value="PUB14215.1"/>
    <property type="molecule type" value="Genomic_DNA"/>
</dbReference>
<protein>
    <submittedName>
        <fullName evidence="5">4-coumarate--CoA ligase</fullName>
    </submittedName>
</protein>
<dbReference type="PANTHER" id="PTHR24096:SF149">
    <property type="entry name" value="AMP-BINDING DOMAIN-CONTAINING PROTEIN-RELATED"/>
    <property type="match status" value="1"/>
</dbReference>
<dbReference type="SUPFAM" id="SSF56801">
    <property type="entry name" value="Acetyl-CoA synthetase-like"/>
    <property type="match status" value="1"/>
</dbReference>
<dbReference type="InterPro" id="IPR000873">
    <property type="entry name" value="AMP-dep_synth/lig_dom"/>
</dbReference>
<feature type="domain" description="AMP-dependent synthetase/ligase" evidence="3">
    <location>
        <begin position="29"/>
        <end position="373"/>
    </location>
</feature>
<gene>
    <name evidence="5" type="ORF">C8N45_10689</name>
</gene>
<dbReference type="Pfam" id="PF00501">
    <property type="entry name" value="AMP-binding"/>
    <property type="match status" value="1"/>
</dbReference>
<keyword evidence="2 5" id="KW-0436">Ligase</keyword>
<evidence type="ECO:0000256" key="1">
    <source>
        <dbReference type="ARBA" id="ARBA00006432"/>
    </source>
</evidence>
<sequence>MTIFTSPFADVALNDQSITERVFAGLVDRPDEVVLIDGPSGRTMTAAAFMDQVKRLAGGLTAAGLGAGHTVALMAPNIPEYCVIFHAVAWAGGTITTLNPTYTANEVKHQLSDSQAEILLTIPDFMDTARAGAGDLDVIAIGTPEFAALMGDPLAAQVPVDLDHHTVVLPYSSGTTGLPKGVMLSHRNLVVNVDQIIAGGGFYKGEVAAGFLPFFHIYGMTVIMNVHLAGGGAVVTLPRFDLPLFLQICQDYKSRRMWIVPPVALALAKHPLIDNYDLSSIEQVFSGAAPLGAELSNAVGNRLNCVSLQGYGMTELSPVSHLTEVAANRPGAAGQACPNTLCRIVDPESGADLGVGQEGELWIKGPQVMQGYLNNPKATADTIVEDGWLRTGDIAMIDADGYMFIVDRLKELIKFKGFQVAPAELEATLVAMDGITDAAVIGLPDPECGEKPIAFVVKGENAPDEAAINKIFDETLAHYKQLHQIRWVDEIPKSASGKILRRFLRDQVAAEG</sequence>
<comment type="caution">
    <text evidence="5">The sequence shown here is derived from an EMBL/GenBank/DDBJ whole genome shotgun (WGS) entry which is preliminary data.</text>
</comment>
<dbReference type="InterPro" id="IPR045851">
    <property type="entry name" value="AMP-bd_C_sf"/>
</dbReference>
<dbReference type="InterPro" id="IPR020845">
    <property type="entry name" value="AMP-binding_CS"/>
</dbReference>
<dbReference type="FunFam" id="3.40.50.12780:FF:000003">
    <property type="entry name" value="Long-chain-fatty-acid--CoA ligase FadD"/>
    <property type="match status" value="1"/>
</dbReference>
<evidence type="ECO:0000313" key="6">
    <source>
        <dbReference type="Proteomes" id="UP000244523"/>
    </source>
</evidence>
<name>A0A2T6KFV7_9RHOB</name>
<organism evidence="5 6">
    <name type="scientific">Yoonia sediminilitoris</name>
    <dbReference type="NCBI Taxonomy" id="1286148"/>
    <lineage>
        <taxon>Bacteria</taxon>
        <taxon>Pseudomonadati</taxon>
        <taxon>Pseudomonadota</taxon>
        <taxon>Alphaproteobacteria</taxon>
        <taxon>Rhodobacterales</taxon>
        <taxon>Paracoccaceae</taxon>
        <taxon>Yoonia</taxon>
    </lineage>
</organism>
<reference evidence="5 6" key="1">
    <citation type="submission" date="2018-04" db="EMBL/GenBank/DDBJ databases">
        <title>Genomic Encyclopedia of Archaeal and Bacterial Type Strains, Phase II (KMG-II): from individual species to whole genera.</title>
        <authorList>
            <person name="Goeker M."/>
        </authorList>
    </citation>
    <scope>NUCLEOTIDE SEQUENCE [LARGE SCALE GENOMIC DNA]</scope>
    <source>
        <strain evidence="5 6">DSM 29955</strain>
    </source>
</reference>
<dbReference type="InterPro" id="IPR042099">
    <property type="entry name" value="ANL_N_sf"/>
</dbReference>
<dbReference type="Gene3D" id="3.30.300.30">
    <property type="match status" value="1"/>
</dbReference>
<dbReference type="AlphaFoldDB" id="A0A2T6KFV7"/>
<dbReference type="OrthoDB" id="9803968at2"/>
<dbReference type="PANTHER" id="PTHR24096">
    <property type="entry name" value="LONG-CHAIN-FATTY-ACID--COA LIGASE"/>
    <property type="match status" value="1"/>
</dbReference>
<accession>A0A2T6KFV7</accession>
<feature type="domain" description="AMP-binding enzyme C-terminal" evidence="4">
    <location>
        <begin position="424"/>
        <end position="498"/>
    </location>
</feature>
<evidence type="ECO:0000313" key="5">
    <source>
        <dbReference type="EMBL" id="PUB14215.1"/>
    </source>
</evidence>
<proteinExistence type="inferred from homology"/>
<evidence type="ECO:0000259" key="3">
    <source>
        <dbReference type="Pfam" id="PF00501"/>
    </source>
</evidence>
<evidence type="ECO:0000256" key="2">
    <source>
        <dbReference type="ARBA" id="ARBA00022598"/>
    </source>
</evidence>
<evidence type="ECO:0000259" key="4">
    <source>
        <dbReference type="Pfam" id="PF13193"/>
    </source>
</evidence>
<comment type="similarity">
    <text evidence="1">Belongs to the ATP-dependent AMP-binding enzyme family.</text>
</comment>